<dbReference type="InterPro" id="IPR046857">
    <property type="entry name" value="Gemin6_Sm-like_dom"/>
</dbReference>
<keyword evidence="5" id="KW-0507">mRNA processing</keyword>
<dbReference type="InterPro" id="IPR047574">
    <property type="entry name" value="AD"/>
</dbReference>
<evidence type="ECO:0000256" key="4">
    <source>
        <dbReference type="ARBA" id="ARBA00022553"/>
    </source>
</evidence>
<evidence type="ECO:0000256" key="11">
    <source>
        <dbReference type="ARBA" id="ARBA00067670"/>
    </source>
</evidence>
<dbReference type="Proteomes" id="UP000694569">
    <property type="component" value="Unplaced"/>
</dbReference>
<dbReference type="AlphaFoldDB" id="A0A8C5PQM6"/>
<evidence type="ECO:0000256" key="5">
    <source>
        <dbReference type="ARBA" id="ARBA00022664"/>
    </source>
</evidence>
<dbReference type="PROSITE" id="PS52001">
    <property type="entry name" value="AD"/>
    <property type="match status" value="1"/>
</dbReference>
<sequence>MSSNAKSEWLNKTPLEWQTYINKEVTVSAHEKNEYRGWVLTVDPVSASIVLVNFQDDQKGMVQLVMGHAVLVVEILKEADDATRNKLLHLFNPQECSPSFSKEDLEAKKLNLKTWLEQNNIPVTEQGQLQRTLCVAGVLTIDPPYEPENCNSANEIILSRIQGLLQSYIKRP</sequence>
<protein>
    <recommendedName>
        <fullName evidence="11">Gem-associated protein 6</fullName>
    </recommendedName>
</protein>
<evidence type="ECO:0000256" key="3">
    <source>
        <dbReference type="ARBA" id="ARBA00022490"/>
    </source>
</evidence>
<dbReference type="PANTHER" id="PTHR14710">
    <property type="entry name" value="GEM-ASSOCIATED PROTEIN 6"/>
    <property type="match status" value="1"/>
</dbReference>
<keyword evidence="14" id="KW-1185">Reference proteome</keyword>
<evidence type="ECO:0000313" key="13">
    <source>
        <dbReference type="Ensembl" id="ENSLLEP00000026146.1"/>
    </source>
</evidence>
<evidence type="ECO:0000256" key="9">
    <source>
        <dbReference type="ARBA" id="ARBA00059373"/>
    </source>
</evidence>
<dbReference type="GO" id="GO:0032797">
    <property type="term" value="C:SMN complex"/>
    <property type="evidence" value="ECO:0007669"/>
    <property type="project" value="TreeGrafter"/>
</dbReference>
<dbReference type="GeneTree" id="ENSGT00390000006712"/>
<name>A0A8C5PQM6_9ANUR</name>
<comment type="subunit">
    <text evidence="10">Part of the core SMN complex that contains SMN1, GEMIN2/SIP1, DDX20/GEMIN3, GEMIN4, GEMIN5, GEMIN6, GEMIN7, GEMIN8 and STRAP/UNRIP. Part of the SMN-Sm complex that contains SMN1, GEMIN2/SIP1, DDX20/GEMIN3, GEMIN4, GEMIN5, GEMIN6, GEMIN7, GEMIN8, STRAP/UNRIP and the Sm proteins SNRPB, SNRPD1, SNRPD2, SNRPD3, SNRPE, SNRPF and SNRPG. Interacts with GEMIN7; the interaction is direct. Interacts with GEMIN8; the interaction is direct. Interacts with SNRPB, SNRPD2, SNRPD3 and SNRPE; the interaction is direct.</text>
</comment>
<keyword evidence="3" id="KW-0963">Cytoplasm</keyword>
<dbReference type="Ensembl" id="ENSLLET00000027146.1">
    <property type="protein sequence ID" value="ENSLLEP00000026146.1"/>
    <property type="gene ID" value="ENSLLEG00000016573.1"/>
</dbReference>
<accession>A0A8C5PQM6</accession>
<dbReference type="Pfam" id="PF20417">
    <property type="entry name" value="Gemin6_C"/>
    <property type="match status" value="1"/>
</dbReference>
<dbReference type="PANTHER" id="PTHR14710:SF2">
    <property type="entry name" value="GEM-ASSOCIATED PROTEIN 6"/>
    <property type="match status" value="1"/>
</dbReference>
<evidence type="ECO:0000256" key="8">
    <source>
        <dbReference type="ARBA" id="ARBA00034695"/>
    </source>
</evidence>
<comment type="subcellular location">
    <subcellularLocation>
        <location evidence="1">Cytoplasm</location>
    </subcellularLocation>
    <subcellularLocation>
        <location evidence="8">Nucleus</location>
        <location evidence="8">Gem</location>
    </subcellularLocation>
    <subcellularLocation>
        <location evidence="2">Nucleus</location>
        <location evidence="2">Nucleoplasm</location>
    </subcellularLocation>
</comment>
<evidence type="ECO:0000259" key="12">
    <source>
        <dbReference type="PROSITE" id="PS52001"/>
    </source>
</evidence>
<dbReference type="GO" id="GO:0097504">
    <property type="term" value="C:Gemini of Cajal bodies"/>
    <property type="evidence" value="ECO:0007669"/>
    <property type="project" value="UniProtKB-SubCell"/>
</dbReference>
<feature type="domain" description="AD" evidence="12">
    <location>
        <begin position="74"/>
        <end position="172"/>
    </location>
</feature>
<dbReference type="OrthoDB" id="77463at2759"/>
<keyword evidence="4" id="KW-0597">Phosphoprotein</keyword>
<evidence type="ECO:0000256" key="7">
    <source>
        <dbReference type="ARBA" id="ARBA00023242"/>
    </source>
</evidence>
<evidence type="ECO:0000256" key="2">
    <source>
        <dbReference type="ARBA" id="ARBA00004642"/>
    </source>
</evidence>
<dbReference type="InterPro" id="IPR009422">
    <property type="entry name" value="Gemin6"/>
</dbReference>
<reference evidence="13" key="1">
    <citation type="submission" date="2025-08" db="UniProtKB">
        <authorList>
            <consortium name="Ensembl"/>
        </authorList>
    </citation>
    <scope>IDENTIFICATION</scope>
</reference>
<comment type="function">
    <text evidence="9">The SMN complex catalyzes the assembly of small nuclear ribonucleoproteins (snRNPs), the building blocks of the spliceosome, and thereby plays an important role in the splicing of cellular pre-mRNAs. Most spliceosomal snRNPs contain a common set of Sm proteins SNRPB, SNRPD1, SNRPD2, SNRPD3, SNRPE, SNRPF and SNRPG that assemble in a heptameric protein ring on the Sm site of the small nuclear RNA to form the core snRNP (Sm core). In the cytosol, the Sm proteins SNRPD1, SNRPD2, SNRPE, SNRPF and SNRPG are trapped in an inactive 6S pICln-Sm complex by the chaperone CLNS1A that controls the assembly of the core snRNP. To assemble core snRNPs, the SMN complex accepts the trapped 5Sm proteins from CLNS1A forming an intermediate. Binding of snRNA inside 5Sm triggers eviction of the SMN complex, thereby allowing binding of SNRPD3 and SNRPB to complete assembly of the core snRNP.</text>
</comment>
<dbReference type="CDD" id="cd11676">
    <property type="entry name" value="Gemin6"/>
    <property type="match status" value="1"/>
</dbReference>
<keyword evidence="6" id="KW-0508">mRNA splicing</keyword>
<evidence type="ECO:0000256" key="6">
    <source>
        <dbReference type="ARBA" id="ARBA00023187"/>
    </source>
</evidence>
<reference evidence="13" key="2">
    <citation type="submission" date="2025-09" db="UniProtKB">
        <authorList>
            <consortium name="Ensembl"/>
        </authorList>
    </citation>
    <scope>IDENTIFICATION</scope>
</reference>
<dbReference type="FunFam" id="2.30.30.100:FF:000038">
    <property type="entry name" value="Gem-associated protein 6"/>
    <property type="match status" value="1"/>
</dbReference>
<dbReference type="GO" id="GO:0000387">
    <property type="term" value="P:spliceosomal snRNP assembly"/>
    <property type="evidence" value="ECO:0007669"/>
    <property type="project" value="TreeGrafter"/>
</dbReference>
<organism evidence="13 14">
    <name type="scientific">Leptobrachium leishanense</name>
    <name type="common">Leishan spiny toad</name>
    <dbReference type="NCBI Taxonomy" id="445787"/>
    <lineage>
        <taxon>Eukaryota</taxon>
        <taxon>Metazoa</taxon>
        <taxon>Chordata</taxon>
        <taxon>Craniata</taxon>
        <taxon>Vertebrata</taxon>
        <taxon>Euteleostomi</taxon>
        <taxon>Amphibia</taxon>
        <taxon>Batrachia</taxon>
        <taxon>Anura</taxon>
        <taxon>Pelobatoidea</taxon>
        <taxon>Megophryidae</taxon>
        <taxon>Leptobrachium</taxon>
    </lineage>
</organism>
<dbReference type="GO" id="GO:0000245">
    <property type="term" value="P:spliceosomal complex assembly"/>
    <property type="evidence" value="ECO:0007669"/>
    <property type="project" value="InterPro"/>
</dbReference>
<dbReference type="Pfam" id="PF06372">
    <property type="entry name" value="Gemin6"/>
    <property type="match status" value="1"/>
</dbReference>
<dbReference type="Gene3D" id="2.30.30.100">
    <property type="match status" value="1"/>
</dbReference>
<dbReference type="InterPro" id="IPR046856">
    <property type="entry name" value="Gemin6_C"/>
</dbReference>
<evidence type="ECO:0000256" key="10">
    <source>
        <dbReference type="ARBA" id="ARBA00065613"/>
    </source>
</evidence>
<evidence type="ECO:0000256" key="1">
    <source>
        <dbReference type="ARBA" id="ARBA00004496"/>
    </source>
</evidence>
<evidence type="ECO:0000313" key="14">
    <source>
        <dbReference type="Proteomes" id="UP000694569"/>
    </source>
</evidence>
<proteinExistence type="predicted"/>
<keyword evidence="7" id="KW-0539">Nucleus</keyword>